<gene>
    <name evidence="1" type="ORF">apy_11270</name>
</gene>
<accession>A0A401HAL5</accession>
<organism evidence="1 2">
    <name type="scientific">Aeropyrum pernix</name>
    <dbReference type="NCBI Taxonomy" id="56636"/>
    <lineage>
        <taxon>Archaea</taxon>
        <taxon>Thermoproteota</taxon>
        <taxon>Thermoprotei</taxon>
        <taxon>Desulfurococcales</taxon>
        <taxon>Desulfurococcaceae</taxon>
        <taxon>Aeropyrum</taxon>
    </lineage>
</organism>
<sequence>MARPVEAVKRLLERWLEGRRRGYVLTLVALRRLEERGEEATVEKVREEGLRILERTEGRIDWGVTREEYTVNMVSSILRELAESGLVETVDGVRSTARYRMSRDAEEEFLSSFGHLLQLVRMPK</sequence>
<proteinExistence type="predicted"/>
<dbReference type="AlphaFoldDB" id="A0A401HAL5"/>
<protein>
    <submittedName>
        <fullName evidence="1">Uncharacterized protein</fullName>
    </submittedName>
</protein>
<evidence type="ECO:0000313" key="2">
    <source>
        <dbReference type="Proteomes" id="UP000291213"/>
    </source>
</evidence>
<reference evidence="1 2" key="1">
    <citation type="submission" date="2017-02" db="EMBL/GenBank/DDBJ databases">
        <title>isolation and characterization of a novel temperate virus Aeropyrum globular virus 1 infecting hyperthermophilic archaeon Aeropyrum.</title>
        <authorList>
            <person name="Yumiya M."/>
            <person name="Yoshida T."/>
            <person name="Sako Y."/>
        </authorList>
    </citation>
    <scope>NUCLEOTIDE SEQUENCE [LARGE SCALE GENOMIC DNA]</scope>
    <source>
        <strain evidence="1 2">YK1-12-2013</strain>
    </source>
</reference>
<dbReference type="EMBL" id="BDMD01000063">
    <property type="protein sequence ID" value="GBF09402.1"/>
    <property type="molecule type" value="Genomic_DNA"/>
</dbReference>
<dbReference type="RefSeq" id="WP_131160379.1">
    <property type="nucleotide sequence ID" value="NZ_BDMD01000063.1"/>
</dbReference>
<evidence type="ECO:0000313" key="1">
    <source>
        <dbReference type="EMBL" id="GBF09402.1"/>
    </source>
</evidence>
<name>A0A401HAL5_AERPX</name>
<comment type="caution">
    <text evidence="1">The sequence shown here is derived from an EMBL/GenBank/DDBJ whole genome shotgun (WGS) entry which is preliminary data.</text>
</comment>
<dbReference type="OrthoDB" id="380416at2157"/>
<dbReference type="Proteomes" id="UP000291213">
    <property type="component" value="Unassembled WGS sequence"/>
</dbReference>